<protein>
    <submittedName>
        <fullName evidence="1">Uncharacterized protein</fullName>
    </submittedName>
</protein>
<dbReference type="Proteomes" id="UP000314294">
    <property type="component" value="Unassembled WGS sequence"/>
</dbReference>
<organism evidence="1 2">
    <name type="scientific">Liparis tanakae</name>
    <name type="common">Tanaka's snailfish</name>
    <dbReference type="NCBI Taxonomy" id="230148"/>
    <lineage>
        <taxon>Eukaryota</taxon>
        <taxon>Metazoa</taxon>
        <taxon>Chordata</taxon>
        <taxon>Craniata</taxon>
        <taxon>Vertebrata</taxon>
        <taxon>Euteleostomi</taxon>
        <taxon>Actinopterygii</taxon>
        <taxon>Neopterygii</taxon>
        <taxon>Teleostei</taxon>
        <taxon>Neoteleostei</taxon>
        <taxon>Acanthomorphata</taxon>
        <taxon>Eupercaria</taxon>
        <taxon>Perciformes</taxon>
        <taxon>Cottioidei</taxon>
        <taxon>Cottales</taxon>
        <taxon>Liparidae</taxon>
        <taxon>Liparis</taxon>
    </lineage>
</organism>
<evidence type="ECO:0000313" key="1">
    <source>
        <dbReference type="EMBL" id="TNN49353.1"/>
    </source>
</evidence>
<sequence>MDLSSLHYQNYTSTRAPIRKPSGRGGGLTFELEQRPEVRVEVQRRVALGGGKETRDSLLRPLVMKVKPCVSMATPAFWMCSSAYLRRRKRIKGIKDMLTFHS</sequence>
<gene>
    <name evidence="1" type="ORF">EYF80_040463</name>
</gene>
<accession>A0A4Z2G8R4</accession>
<keyword evidence="2" id="KW-1185">Reference proteome</keyword>
<proteinExistence type="predicted"/>
<name>A0A4Z2G8R4_9TELE</name>
<evidence type="ECO:0000313" key="2">
    <source>
        <dbReference type="Proteomes" id="UP000314294"/>
    </source>
</evidence>
<dbReference type="AlphaFoldDB" id="A0A4Z2G8R4"/>
<comment type="caution">
    <text evidence="1">The sequence shown here is derived from an EMBL/GenBank/DDBJ whole genome shotgun (WGS) entry which is preliminary data.</text>
</comment>
<reference evidence="1 2" key="1">
    <citation type="submission" date="2019-03" db="EMBL/GenBank/DDBJ databases">
        <title>First draft genome of Liparis tanakae, snailfish: a comprehensive survey of snailfish specific genes.</title>
        <authorList>
            <person name="Kim W."/>
            <person name="Song I."/>
            <person name="Jeong J.-H."/>
            <person name="Kim D."/>
            <person name="Kim S."/>
            <person name="Ryu S."/>
            <person name="Song J.Y."/>
            <person name="Lee S.K."/>
        </authorList>
    </citation>
    <scope>NUCLEOTIDE SEQUENCE [LARGE SCALE GENOMIC DNA]</scope>
    <source>
        <tissue evidence="1">Muscle</tissue>
    </source>
</reference>
<dbReference type="EMBL" id="SRLO01000660">
    <property type="protein sequence ID" value="TNN49353.1"/>
    <property type="molecule type" value="Genomic_DNA"/>
</dbReference>